<evidence type="ECO:0000313" key="5">
    <source>
        <dbReference type="Proteomes" id="UP001566331"/>
    </source>
</evidence>
<dbReference type="InterPro" id="IPR013498">
    <property type="entry name" value="Topo_IA_Znf"/>
</dbReference>
<dbReference type="EC" id="3.1.21.-" evidence="4"/>
<sequence length="270" mass="29509">MARRKQSALEALATLPWPAGIAAGILGFLAIRHGIAWWMGQSSGPLGQAFAQQAPAFAPIAWAVLALCWGAALASWLGRRKRRRLLDTRTGLDSLAALGWREFELLVGEAFRRQGYVVEETGLGGADGGIDLILRRHGRRNLVQCKQWRRRQVPVSVVREMYGLLAHHGADAVLIASLGPFTRDAERFAAGKPIELIEGEMLLRMIHEVQVTSAQPRPIHERIEPVLAPAELAAAPECPSCGKAMVERKNRRSGEVFLGCSGFPACRGTR</sequence>
<dbReference type="InterPro" id="IPR052906">
    <property type="entry name" value="Type_IV_Methyl-Rstrct_Enzyme"/>
</dbReference>
<dbReference type="PANTHER" id="PTHR30015">
    <property type="entry name" value="MRR RESTRICTION SYSTEM PROTEIN"/>
    <property type="match status" value="1"/>
</dbReference>
<dbReference type="SUPFAM" id="SSF52980">
    <property type="entry name" value="Restriction endonuclease-like"/>
    <property type="match status" value="1"/>
</dbReference>
<dbReference type="Proteomes" id="UP001566331">
    <property type="component" value="Unassembled WGS sequence"/>
</dbReference>
<comment type="caution">
    <text evidence="4">The sequence shown here is derived from an EMBL/GenBank/DDBJ whole genome shotgun (WGS) entry which is preliminary data.</text>
</comment>
<feature type="transmembrane region" description="Helical" evidence="1">
    <location>
        <begin position="56"/>
        <end position="77"/>
    </location>
</feature>
<evidence type="ECO:0000259" key="2">
    <source>
        <dbReference type="Pfam" id="PF01396"/>
    </source>
</evidence>
<dbReference type="InterPro" id="IPR011335">
    <property type="entry name" value="Restrct_endonuc-II-like"/>
</dbReference>
<keyword evidence="4" id="KW-0255">Endonuclease</keyword>
<dbReference type="GO" id="GO:0016787">
    <property type="term" value="F:hydrolase activity"/>
    <property type="evidence" value="ECO:0007669"/>
    <property type="project" value="UniProtKB-KW"/>
</dbReference>
<dbReference type="Pfam" id="PF04471">
    <property type="entry name" value="Mrr_cat"/>
    <property type="match status" value="1"/>
</dbReference>
<dbReference type="PANTHER" id="PTHR30015:SF7">
    <property type="entry name" value="TYPE IV METHYL-DIRECTED RESTRICTION ENZYME ECOKMRR"/>
    <property type="match status" value="1"/>
</dbReference>
<dbReference type="EMBL" id="JBFWIC010000028">
    <property type="protein sequence ID" value="MEZ0476149.1"/>
    <property type="molecule type" value="Genomic_DNA"/>
</dbReference>
<feature type="transmembrane region" description="Helical" evidence="1">
    <location>
        <begin position="12"/>
        <end position="36"/>
    </location>
</feature>
<proteinExistence type="predicted"/>
<keyword evidence="1" id="KW-1133">Transmembrane helix</keyword>
<evidence type="ECO:0000256" key="1">
    <source>
        <dbReference type="SAM" id="Phobius"/>
    </source>
</evidence>
<dbReference type="GO" id="GO:0004519">
    <property type="term" value="F:endonuclease activity"/>
    <property type="evidence" value="ECO:0007669"/>
    <property type="project" value="UniProtKB-KW"/>
</dbReference>
<keyword evidence="1" id="KW-0472">Membrane</keyword>
<protein>
    <submittedName>
        <fullName evidence="4">Restriction endonuclease</fullName>
        <ecNumber evidence="4">3.1.21.-</ecNumber>
    </submittedName>
</protein>
<accession>A0ABV4HXQ1</accession>
<dbReference type="Gene3D" id="3.40.1350.10">
    <property type="match status" value="1"/>
</dbReference>
<feature type="domain" description="DNA topoisomerase type IA zn finger" evidence="2">
    <location>
        <begin position="237"/>
        <end position="269"/>
    </location>
</feature>
<keyword evidence="1" id="KW-0812">Transmembrane</keyword>
<name>A0ABV4HXQ1_9GAMM</name>
<keyword evidence="4" id="KW-0378">Hydrolase</keyword>
<evidence type="ECO:0000313" key="4">
    <source>
        <dbReference type="EMBL" id="MEZ0476149.1"/>
    </source>
</evidence>
<organism evidence="4 5">
    <name type="scientific">Luteimonas salinilitoris</name>
    <dbReference type="NCBI Taxonomy" id="3237697"/>
    <lineage>
        <taxon>Bacteria</taxon>
        <taxon>Pseudomonadati</taxon>
        <taxon>Pseudomonadota</taxon>
        <taxon>Gammaproteobacteria</taxon>
        <taxon>Lysobacterales</taxon>
        <taxon>Lysobacteraceae</taxon>
        <taxon>Luteimonas</taxon>
    </lineage>
</organism>
<dbReference type="Gene3D" id="3.30.65.10">
    <property type="entry name" value="Bacterial Topoisomerase I, domain 1"/>
    <property type="match status" value="1"/>
</dbReference>
<dbReference type="RefSeq" id="WP_370563722.1">
    <property type="nucleotide sequence ID" value="NZ_JBFWIB010000004.1"/>
</dbReference>
<dbReference type="SUPFAM" id="SSF57783">
    <property type="entry name" value="Zinc beta-ribbon"/>
    <property type="match status" value="1"/>
</dbReference>
<dbReference type="InterPro" id="IPR011856">
    <property type="entry name" value="tRNA_endonuc-like_dom_sf"/>
</dbReference>
<reference evidence="4 5" key="1">
    <citation type="submission" date="2024-07" db="EMBL/GenBank/DDBJ databases">
        <title>Luteimonas salilacus sp. nov., isolated from the shore soil of Salt Lake in Tibet of China.</title>
        <authorList>
            <person name="Zhang X."/>
            <person name="Li A."/>
        </authorList>
    </citation>
    <scope>NUCLEOTIDE SEQUENCE [LARGE SCALE GENOMIC DNA]</scope>
    <source>
        <strain evidence="4 5">B3-2-R+30</strain>
    </source>
</reference>
<keyword evidence="5" id="KW-1185">Reference proteome</keyword>
<gene>
    <name evidence="4" type="ORF">AB6713_16230</name>
</gene>
<feature type="domain" description="Restriction endonuclease type IV Mrr" evidence="3">
    <location>
        <begin position="96"/>
        <end position="206"/>
    </location>
</feature>
<dbReference type="InterPro" id="IPR007560">
    <property type="entry name" value="Restrct_endonuc_IV_Mrr"/>
</dbReference>
<evidence type="ECO:0000259" key="3">
    <source>
        <dbReference type="Pfam" id="PF04471"/>
    </source>
</evidence>
<keyword evidence="4" id="KW-0540">Nuclease</keyword>
<dbReference type="Pfam" id="PF01396">
    <property type="entry name" value="Zn_ribbon_Top1"/>
    <property type="match status" value="1"/>
</dbReference>